<organism evidence="3 4">
    <name type="scientific">Meira miltonrushii</name>
    <dbReference type="NCBI Taxonomy" id="1280837"/>
    <lineage>
        <taxon>Eukaryota</taxon>
        <taxon>Fungi</taxon>
        <taxon>Dikarya</taxon>
        <taxon>Basidiomycota</taxon>
        <taxon>Ustilaginomycotina</taxon>
        <taxon>Exobasidiomycetes</taxon>
        <taxon>Exobasidiales</taxon>
        <taxon>Brachybasidiaceae</taxon>
        <taxon>Meira</taxon>
    </lineage>
</organism>
<reference evidence="3 4" key="1">
    <citation type="journal article" date="2018" name="Mol. Biol. Evol.">
        <title>Broad Genomic Sampling Reveals a Smut Pathogenic Ancestry of the Fungal Clade Ustilaginomycotina.</title>
        <authorList>
            <person name="Kijpornyongpan T."/>
            <person name="Mondo S.J."/>
            <person name="Barry K."/>
            <person name="Sandor L."/>
            <person name="Lee J."/>
            <person name="Lipzen A."/>
            <person name="Pangilinan J."/>
            <person name="LaButti K."/>
            <person name="Hainaut M."/>
            <person name="Henrissat B."/>
            <person name="Grigoriev I.V."/>
            <person name="Spatafora J.W."/>
            <person name="Aime M.C."/>
        </authorList>
    </citation>
    <scope>NUCLEOTIDE SEQUENCE [LARGE SCALE GENOMIC DNA]</scope>
    <source>
        <strain evidence="3 4">MCA 3882</strain>
    </source>
</reference>
<dbReference type="EMBL" id="KZ819607">
    <property type="protein sequence ID" value="PWN31776.1"/>
    <property type="molecule type" value="Genomic_DNA"/>
</dbReference>
<dbReference type="AlphaFoldDB" id="A0A316V2K2"/>
<feature type="signal peptide" evidence="2">
    <location>
        <begin position="1"/>
        <end position="24"/>
    </location>
</feature>
<evidence type="ECO:0000313" key="4">
    <source>
        <dbReference type="Proteomes" id="UP000245771"/>
    </source>
</evidence>
<dbReference type="Proteomes" id="UP000245771">
    <property type="component" value="Unassembled WGS sequence"/>
</dbReference>
<evidence type="ECO:0000256" key="2">
    <source>
        <dbReference type="SAM" id="SignalP"/>
    </source>
</evidence>
<protein>
    <submittedName>
        <fullName evidence="3">Uncharacterized protein</fullName>
    </submittedName>
</protein>
<feature type="compositionally biased region" description="Low complexity" evidence="1">
    <location>
        <begin position="326"/>
        <end position="339"/>
    </location>
</feature>
<feature type="region of interest" description="Disordered" evidence="1">
    <location>
        <begin position="254"/>
        <end position="339"/>
    </location>
</feature>
<feature type="compositionally biased region" description="Basic and acidic residues" evidence="1">
    <location>
        <begin position="287"/>
        <end position="301"/>
    </location>
</feature>
<sequence>MKFSSSFVALVPFICSLFVGAAHGLPGYHPAVSSPPTSKPIYSYFVEIDVIVARLSSWSPHDQSSDYAGAEKDLFELGKSIDQATQALKVYQGTIDTHEAHKIDSSLKSCAKNVVGLTTNVKAAQAVFAQFSYTTLIVQTLQASANQFSVLFPLLESHSSSSSFASFGYSIGSIICPIGESIEYLQPNSCNPEGLQFCKSLKDSKAGHIDTKPACQVVKHAEPFSQCNQSATTLFKYGYDNKCIGKPQTQPWCNGNDSGHDSNKGGNKQKDHHQDKKKVPQPNNGPHIEDHGHGKNDDKTTVKQPEWNNGSQGQFGHDQGYDFGNSGSSSSSSSSSSSGSFSASFGVDINVVFGYTPAENQLYTVCNPPKAAYCLPDNNSANSSPATSQPIYSYFEAIDAVITRLSTWTPRDNSSDFPNSEKDLFQFGQAIDQATQALKAYNGTIDTQSVIKIDASLKSSAKNIVGITTNVKAAKEVFVKYNYTTLIVQVLQAGANQFSVLYPLLESHVPAASFGSLGYSLSWIICSIGDAVEYLQPHSCTPQGLEFCKKMQNSQAGSIDTKPACQVVKTPDSFSQCSQSSTNMFKYGYENQCIGKPQTEPWCSGNETKTDSDDQSSDSSSSITVFVEVDISVVFGYTPAENQLYTVCNPPKSGGHPAISSPPTNNPILGFFVEIDVIIGRLSTWIPTDSSTDFPGAEKDLFQLGQAIDQATQALKVYEGTIDVEAAVKIGASLKASAKAVVGIAAHVKVAKDILEVYGYTTLIVQVLQASANQFSVLYPLLEAHISADVFVSLGHSLGLIICSIGDAIEHLHPHSCTPHGLKFCKKLKHSQAGSIDAKLALGVVVTLDSFSQCNQSSTKMLKYGYENKCIGKPQTEPWCSGNEASSSSIDVLLEAGIGLIFGYTPADDQLYTVSNPPK</sequence>
<evidence type="ECO:0000256" key="1">
    <source>
        <dbReference type="SAM" id="MobiDB-lite"/>
    </source>
</evidence>
<dbReference type="GeneID" id="37023001"/>
<evidence type="ECO:0000313" key="3">
    <source>
        <dbReference type="EMBL" id="PWN31776.1"/>
    </source>
</evidence>
<name>A0A316V2K2_9BASI</name>
<keyword evidence="4" id="KW-1185">Reference proteome</keyword>
<feature type="chain" id="PRO_5016307585" evidence="2">
    <location>
        <begin position="25"/>
        <end position="919"/>
    </location>
</feature>
<feature type="compositionally biased region" description="Basic and acidic residues" evidence="1">
    <location>
        <begin position="258"/>
        <end position="278"/>
    </location>
</feature>
<proteinExistence type="predicted"/>
<accession>A0A316V2K2</accession>
<feature type="compositionally biased region" description="Polar residues" evidence="1">
    <location>
        <begin position="302"/>
        <end position="314"/>
    </location>
</feature>
<dbReference type="InParanoid" id="A0A316V2K2"/>
<dbReference type="RefSeq" id="XP_025352078.1">
    <property type="nucleotide sequence ID" value="XM_025501220.1"/>
</dbReference>
<keyword evidence="2" id="KW-0732">Signal</keyword>
<gene>
    <name evidence="3" type="ORF">FA14DRAFT_182568</name>
</gene>